<accession>A0AAD4T741</accession>
<name>A0AAD4T741_9MAGN</name>
<protein>
    <submittedName>
        <fullName evidence="1">Uncharacterized protein</fullName>
    </submittedName>
</protein>
<gene>
    <name evidence="1" type="ORF">MKW98_006608</name>
</gene>
<reference evidence="1" key="1">
    <citation type="submission" date="2022-04" db="EMBL/GenBank/DDBJ databases">
        <title>A functionally conserved STORR gene fusion in Papaver species that diverged 16.8 million years ago.</title>
        <authorList>
            <person name="Catania T."/>
        </authorList>
    </citation>
    <scope>NUCLEOTIDE SEQUENCE</scope>
    <source>
        <strain evidence="1">S-188037</strain>
    </source>
</reference>
<proteinExistence type="predicted"/>
<dbReference type="Proteomes" id="UP001202328">
    <property type="component" value="Unassembled WGS sequence"/>
</dbReference>
<dbReference type="AlphaFoldDB" id="A0AAD4T741"/>
<organism evidence="1 2">
    <name type="scientific">Papaver atlanticum</name>
    <dbReference type="NCBI Taxonomy" id="357466"/>
    <lineage>
        <taxon>Eukaryota</taxon>
        <taxon>Viridiplantae</taxon>
        <taxon>Streptophyta</taxon>
        <taxon>Embryophyta</taxon>
        <taxon>Tracheophyta</taxon>
        <taxon>Spermatophyta</taxon>
        <taxon>Magnoliopsida</taxon>
        <taxon>Ranunculales</taxon>
        <taxon>Papaveraceae</taxon>
        <taxon>Papaveroideae</taxon>
        <taxon>Papaver</taxon>
    </lineage>
</organism>
<sequence>MNYYLFVLSLLSRKGFPLPTTVPILHIFVTNKRGIDLNLILALGRNEIYQGRILIFVRCRGLNFLLRWCKCWLRR</sequence>
<keyword evidence="2" id="KW-1185">Reference proteome</keyword>
<comment type="caution">
    <text evidence="1">The sequence shown here is derived from an EMBL/GenBank/DDBJ whole genome shotgun (WGS) entry which is preliminary data.</text>
</comment>
<dbReference type="EMBL" id="JAJJMB010004055">
    <property type="protein sequence ID" value="KAI3944447.1"/>
    <property type="molecule type" value="Genomic_DNA"/>
</dbReference>
<evidence type="ECO:0000313" key="2">
    <source>
        <dbReference type="Proteomes" id="UP001202328"/>
    </source>
</evidence>
<evidence type="ECO:0000313" key="1">
    <source>
        <dbReference type="EMBL" id="KAI3944447.1"/>
    </source>
</evidence>